<evidence type="ECO:0000313" key="2">
    <source>
        <dbReference type="Proteomes" id="UP001497700"/>
    </source>
</evidence>
<proteinExistence type="predicted"/>
<name>A0ACB9Z6J6_9PEZI</name>
<dbReference type="EMBL" id="MU393447">
    <property type="protein sequence ID" value="KAI4867441.1"/>
    <property type="molecule type" value="Genomic_DNA"/>
</dbReference>
<comment type="caution">
    <text evidence="1">The sequence shown here is derived from an EMBL/GenBank/DDBJ whole genome shotgun (WGS) entry which is preliminary data.</text>
</comment>
<organism evidence="1 2">
    <name type="scientific">Hypoxylon rubiginosum</name>
    <dbReference type="NCBI Taxonomy" id="110542"/>
    <lineage>
        <taxon>Eukaryota</taxon>
        <taxon>Fungi</taxon>
        <taxon>Dikarya</taxon>
        <taxon>Ascomycota</taxon>
        <taxon>Pezizomycotina</taxon>
        <taxon>Sordariomycetes</taxon>
        <taxon>Xylariomycetidae</taxon>
        <taxon>Xylariales</taxon>
        <taxon>Hypoxylaceae</taxon>
        <taxon>Hypoxylon</taxon>
    </lineage>
</organism>
<reference evidence="1 2" key="1">
    <citation type="journal article" date="2022" name="New Phytol.">
        <title>Ecological generalism drives hyperdiversity of secondary metabolite gene clusters in xylarialean endophytes.</title>
        <authorList>
            <person name="Franco M.E.E."/>
            <person name="Wisecaver J.H."/>
            <person name="Arnold A.E."/>
            <person name="Ju Y.M."/>
            <person name="Slot J.C."/>
            <person name="Ahrendt S."/>
            <person name="Moore L.P."/>
            <person name="Eastman K.E."/>
            <person name="Scott K."/>
            <person name="Konkel Z."/>
            <person name="Mondo S.J."/>
            <person name="Kuo A."/>
            <person name="Hayes R.D."/>
            <person name="Haridas S."/>
            <person name="Andreopoulos B."/>
            <person name="Riley R."/>
            <person name="LaButti K."/>
            <person name="Pangilinan J."/>
            <person name="Lipzen A."/>
            <person name="Amirebrahimi M."/>
            <person name="Yan J."/>
            <person name="Adam C."/>
            <person name="Keymanesh K."/>
            <person name="Ng V."/>
            <person name="Louie K."/>
            <person name="Northen T."/>
            <person name="Drula E."/>
            <person name="Henrissat B."/>
            <person name="Hsieh H.M."/>
            <person name="Youens-Clark K."/>
            <person name="Lutzoni F."/>
            <person name="Miadlikowska J."/>
            <person name="Eastwood D.C."/>
            <person name="Hamelin R.C."/>
            <person name="Grigoriev I.V."/>
            <person name="U'Ren J.M."/>
        </authorList>
    </citation>
    <scope>NUCLEOTIDE SEQUENCE [LARGE SCALE GENOMIC DNA]</scope>
    <source>
        <strain evidence="1 2">CBS 119005</strain>
    </source>
</reference>
<sequence length="255" mass="27957">MRRSSIFILGPTLCLLRYDRKRPEGQRVDLETFIWTYLLAGTLGAAAAVAAQSLLAYLLALATFQQGAAVAQLFREIGRSEDDIAGLDAGALAARRWMAGRWRYWVFMLVFAFGAAAAPEELLRTAENIGFVYAAAAKLNRRYGELLLALFERVVIGSPMHVTSGLLIGIAASRGDFRGEAMSLVEILRVPVFLHGAWDFSLFATSASDENVGWVHPRGRSLLVVAGIAIATQGILALVVRNRYARWKAEEQKGK</sequence>
<keyword evidence="2" id="KW-1185">Reference proteome</keyword>
<gene>
    <name evidence="1" type="ORF">F4820DRAFT_446071</name>
</gene>
<dbReference type="Proteomes" id="UP001497700">
    <property type="component" value="Unassembled WGS sequence"/>
</dbReference>
<protein>
    <submittedName>
        <fullName evidence="1">Uncharacterized protein</fullName>
    </submittedName>
</protein>
<evidence type="ECO:0000313" key="1">
    <source>
        <dbReference type="EMBL" id="KAI4867441.1"/>
    </source>
</evidence>
<accession>A0ACB9Z6J6</accession>